<dbReference type="InterPro" id="IPR002938">
    <property type="entry name" value="FAD-bd"/>
</dbReference>
<dbReference type="Pfam" id="PF01494">
    <property type="entry name" value="FAD_binding_3"/>
    <property type="match status" value="1"/>
</dbReference>
<evidence type="ECO:0000256" key="1">
    <source>
        <dbReference type="ARBA" id="ARBA00007992"/>
    </source>
</evidence>
<dbReference type="AlphaFoldDB" id="A0AA39WEM1"/>
<evidence type="ECO:0000256" key="6">
    <source>
        <dbReference type="SAM" id="MobiDB-lite"/>
    </source>
</evidence>
<dbReference type="EMBL" id="JAULSU010000006">
    <property type="protein sequence ID" value="KAK0613991.1"/>
    <property type="molecule type" value="Genomic_DNA"/>
</dbReference>
<evidence type="ECO:0000256" key="4">
    <source>
        <dbReference type="ARBA" id="ARBA00023002"/>
    </source>
</evidence>
<evidence type="ECO:0000259" key="7">
    <source>
        <dbReference type="Pfam" id="PF01494"/>
    </source>
</evidence>
<keyword evidence="2" id="KW-0285">Flavoprotein</keyword>
<gene>
    <name evidence="8" type="ORF">B0T14DRAFT_569981</name>
</gene>
<keyword evidence="9" id="KW-1185">Reference proteome</keyword>
<dbReference type="SUPFAM" id="SSF51905">
    <property type="entry name" value="FAD/NAD(P)-binding domain"/>
    <property type="match status" value="1"/>
</dbReference>
<evidence type="ECO:0000313" key="9">
    <source>
        <dbReference type="Proteomes" id="UP001175000"/>
    </source>
</evidence>
<evidence type="ECO:0000256" key="2">
    <source>
        <dbReference type="ARBA" id="ARBA00022630"/>
    </source>
</evidence>
<dbReference type="InterPro" id="IPR050493">
    <property type="entry name" value="FAD-dep_Monooxygenase_BioMet"/>
</dbReference>
<proteinExistence type="inferred from homology"/>
<sequence>MHIIITGGGIAGLSTYLFLRKNLPPSPPYTISLYESHRPRTPNPNPNPNALNHQPEHEPSFDTLSISTAIVGGGLGVSPNGMRALYDLDPDLHAAVSAQGFPCEHFVFMGENGWTLGVQRTGDNGGYEGSEGREEVCVSSSRHGLWRCLNEKVGREVVKYRRVVGVEVRETGRRLVRFEDGGEEECDVLVGADGVRSVVRGSLFEGVEGTGPRYTGASGIGGFVDTDLPARVLENKAMVFTFGGSGFFGYGSGGPPEAKSLMWWSTFETDDLPSRENLDREEIKADMRKRHANSADPVIRDIIAKAEVESIYPTWVLPDLPHWGENGIVLVGDAAHALSPTTGQGASQALEDAQTLSLLLAGTLKRAYDTGAEGGSLEEKEKDAVAVSLKLFYDIRAPRIKAIAERGRKMDQQKKEMSWFEEYGMYCFFWLMMHFSPLRKLAMGDVNTQLYGWSAKAEVEKALASVESS</sequence>
<comment type="similarity">
    <text evidence="1">Belongs to the paxM FAD-dependent monooxygenase family.</text>
</comment>
<dbReference type="Gene3D" id="3.50.50.60">
    <property type="entry name" value="FAD/NAD(P)-binding domain"/>
    <property type="match status" value="1"/>
</dbReference>
<organism evidence="8 9">
    <name type="scientific">Immersiella caudata</name>
    <dbReference type="NCBI Taxonomy" id="314043"/>
    <lineage>
        <taxon>Eukaryota</taxon>
        <taxon>Fungi</taxon>
        <taxon>Dikarya</taxon>
        <taxon>Ascomycota</taxon>
        <taxon>Pezizomycotina</taxon>
        <taxon>Sordariomycetes</taxon>
        <taxon>Sordariomycetidae</taxon>
        <taxon>Sordariales</taxon>
        <taxon>Lasiosphaeriaceae</taxon>
        <taxon>Immersiella</taxon>
    </lineage>
</organism>
<reference evidence="8" key="1">
    <citation type="submission" date="2023-06" db="EMBL/GenBank/DDBJ databases">
        <title>Genome-scale phylogeny and comparative genomics of the fungal order Sordariales.</title>
        <authorList>
            <consortium name="Lawrence Berkeley National Laboratory"/>
            <person name="Hensen N."/>
            <person name="Bonometti L."/>
            <person name="Westerberg I."/>
            <person name="Brannstrom I.O."/>
            <person name="Guillou S."/>
            <person name="Cros-Aarteil S."/>
            <person name="Calhoun S."/>
            <person name="Haridas S."/>
            <person name="Kuo A."/>
            <person name="Mondo S."/>
            <person name="Pangilinan J."/>
            <person name="Riley R."/>
            <person name="Labutti K."/>
            <person name="Andreopoulos B."/>
            <person name="Lipzen A."/>
            <person name="Chen C."/>
            <person name="Yanf M."/>
            <person name="Daum C."/>
            <person name="Ng V."/>
            <person name="Clum A."/>
            <person name="Steindorff A."/>
            <person name="Ohm R."/>
            <person name="Martin F."/>
            <person name="Silar P."/>
            <person name="Natvig D."/>
            <person name="Lalanne C."/>
            <person name="Gautier V."/>
            <person name="Ament-Velasquez S.L."/>
            <person name="Kruys A."/>
            <person name="Hutchinson M.I."/>
            <person name="Powell A.J."/>
            <person name="Barry K."/>
            <person name="Miller A.N."/>
            <person name="Grigoriev I.V."/>
            <person name="Debuchy R."/>
            <person name="Gladieux P."/>
            <person name="Thoren M.H."/>
            <person name="Johannesson H."/>
        </authorList>
    </citation>
    <scope>NUCLEOTIDE SEQUENCE</scope>
    <source>
        <strain evidence="8">CBS 606.72</strain>
    </source>
</reference>
<comment type="caution">
    <text evidence="8">The sequence shown here is derived from an EMBL/GenBank/DDBJ whole genome shotgun (WGS) entry which is preliminary data.</text>
</comment>
<dbReference type="GO" id="GO:0004497">
    <property type="term" value="F:monooxygenase activity"/>
    <property type="evidence" value="ECO:0007669"/>
    <property type="project" value="UniProtKB-KW"/>
</dbReference>
<keyword evidence="4" id="KW-0560">Oxidoreductase</keyword>
<dbReference type="PANTHER" id="PTHR13789:SF309">
    <property type="entry name" value="PUTATIVE (AFU_ORTHOLOGUE AFUA_6G14510)-RELATED"/>
    <property type="match status" value="1"/>
</dbReference>
<feature type="region of interest" description="Disordered" evidence="6">
    <location>
        <begin position="35"/>
        <end position="59"/>
    </location>
</feature>
<evidence type="ECO:0000256" key="5">
    <source>
        <dbReference type="ARBA" id="ARBA00023033"/>
    </source>
</evidence>
<keyword evidence="3" id="KW-0274">FAD</keyword>
<dbReference type="PANTHER" id="PTHR13789">
    <property type="entry name" value="MONOOXYGENASE"/>
    <property type="match status" value="1"/>
</dbReference>
<keyword evidence="5" id="KW-0503">Monooxygenase</keyword>
<dbReference type="GO" id="GO:0071949">
    <property type="term" value="F:FAD binding"/>
    <property type="evidence" value="ECO:0007669"/>
    <property type="project" value="InterPro"/>
</dbReference>
<feature type="domain" description="FAD-binding" evidence="7">
    <location>
        <begin position="153"/>
        <end position="367"/>
    </location>
</feature>
<dbReference type="InterPro" id="IPR036188">
    <property type="entry name" value="FAD/NAD-bd_sf"/>
</dbReference>
<dbReference type="PRINTS" id="PR00420">
    <property type="entry name" value="RNGMNOXGNASE"/>
</dbReference>
<accession>A0AA39WEM1</accession>
<evidence type="ECO:0000256" key="3">
    <source>
        <dbReference type="ARBA" id="ARBA00022827"/>
    </source>
</evidence>
<dbReference type="Proteomes" id="UP001175000">
    <property type="component" value="Unassembled WGS sequence"/>
</dbReference>
<evidence type="ECO:0000313" key="8">
    <source>
        <dbReference type="EMBL" id="KAK0613991.1"/>
    </source>
</evidence>
<name>A0AA39WEM1_9PEZI</name>
<protein>
    <recommendedName>
        <fullName evidence="7">FAD-binding domain-containing protein</fullName>
    </recommendedName>
</protein>